<feature type="transmembrane region" description="Helical" evidence="1">
    <location>
        <begin position="836"/>
        <end position="853"/>
    </location>
</feature>
<keyword evidence="1" id="KW-0472">Membrane</keyword>
<dbReference type="Proteomes" id="UP001060164">
    <property type="component" value="Chromosome"/>
</dbReference>
<feature type="transmembrane region" description="Helical" evidence="1">
    <location>
        <begin position="81"/>
        <end position="98"/>
    </location>
</feature>
<dbReference type="InterPro" id="IPR018580">
    <property type="entry name" value="Uncharacterised_YfhO"/>
</dbReference>
<accession>A0ABY5VLM6</accession>
<feature type="transmembrane region" description="Helical" evidence="1">
    <location>
        <begin position="184"/>
        <end position="211"/>
    </location>
</feature>
<feature type="transmembrane region" description="Helical" evidence="1">
    <location>
        <begin position="398"/>
        <end position="418"/>
    </location>
</feature>
<feature type="transmembrane region" description="Helical" evidence="1">
    <location>
        <begin position="312"/>
        <end position="334"/>
    </location>
</feature>
<organism evidence="2 3">
    <name type="scientific">Ruminococcus gauvreauii</name>
    <dbReference type="NCBI Taxonomy" id="438033"/>
    <lineage>
        <taxon>Bacteria</taxon>
        <taxon>Bacillati</taxon>
        <taxon>Bacillota</taxon>
        <taxon>Clostridia</taxon>
        <taxon>Eubacteriales</taxon>
        <taxon>Oscillospiraceae</taxon>
        <taxon>Ruminococcus</taxon>
    </lineage>
</organism>
<feature type="transmembrane region" description="Helical" evidence="1">
    <location>
        <begin position="368"/>
        <end position="386"/>
    </location>
</feature>
<dbReference type="RefSeq" id="WP_049898099.1">
    <property type="nucleotide sequence ID" value="NZ_CABLBR010000009.1"/>
</dbReference>
<feature type="transmembrane region" description="Helical" evidence="1">
    <location>
        <begin position="130"/>
        <end position="149"/>
    </location>
</feature>
<proteinExistence type="predicted"/>
<protein>
    <submittedName>
        <fullName evidence="2">YfhO family protein</fullName>
    </submittedName>
</protein>
<dbReference type="PANTHER" id="PTHR38454:SF1">
    <property type="entry name" value="INTEGRAL MEMBRANE PROTEIN"/>
    <property type="match status" value="1"/>
</dbReference>
<feature type="transmembrane region" description="Helical" evidence="1">
    <location>
        <begin position="232"/>
        <end position="257"/>
    </location>
</feature>
<gene>
    <name evidence="2" type="ORF">NQ502_08660</name>
</gene>
<keyword evidence="1" id="KW-1133">Transmembrane helix</keyword>
<feature type="transmembrane region" description="Helical" evidence="1">
    <location>
        <begin position="105"/>
        <end position="124"/>
    </location>
</feature>
<sequence length="862" mass="96660">MKQHNYAAGRGRHIICCTLLTAVLILGCACVLKNGVFGSKVDWISQHSVLPDYFRQLFYETGNLFPNFAPDIGGGQNIYNFSYYGLFSPLILLSYALPFVKMADYIMAVSIIGLAASVYLFYAWLIKRGFSVWTAFSCALLFLLAAPMIYHSYNQWMFVSYMPFLCMSFLGMDRLVEHRRSGLLIAGVFLMIMTSFYFSIGGMGALFLYGLHRCFQEHNGKITVFLWTRSILRLLCPMIAAVCMSGFLLIPSAAAIFGSSRSSAHGISASQVLVPELKVMRLLYSPYGLGLTSLVIAVLITGLFWKKASERILIWGLVFLFTIPAAGYLLNGGLYEKDKVFIPFLPLLCYVTAYYIKKIQQIKGENSVRTKTLYLLPYVAVILLLFMCRHQDQYRNYWRFILIDAAVIFAVFCLYLFLKKLTAPLPVLLSCGFLFSYCMIYHSAADMAVPRDFFQELTSSGISDLVSSIDDKLSGFRLEQIGTHAENSANFNRIHAGGQKISSMYSSACNPYYRTFREQTFELEQPYRNCLMQGVSTNPLFRRLMGVKYIISKDTQFGYQKLYTQDGLTLWENKDVAPLAYVTDRLVSEQEYESLDFPYSQLIFSQAGVVPQSSISTSTASARSAMKVNDVTFTIHQAGSALDIQAVENGYEIHAAKKSRIDISLPEGTQPQDLLFIQFQIENLNPTKDISIKIGTVSNKLTGVNHDYYNGNTTFTYVLGIEEGKTSLPVTFKKGDCRITDIHAYAADGSILSSNNLYSQPFRLDKDLTAGDVMAGTISADQDGWFISSVPYDSHFKITVDGQPIKPQIVNTAFLGFPLAQGEHQIEIRYRAPGTYAGWLCTLAGILLCILCVRQRRAVLHS</sequence>
<dbReference type="PANTHER" id="PTHR38454">
    <property type="entry name" value="INTEGRAL MEMBRANE PROTEIN-RELATED"/>
    <property type="match status" value="1"/>
</dbReference>
<keyword evidence="1" id="KW-0812">Transmembrane</keyword>
<reference evidence="2" key="1">
    <citation type="journal article" date="2022" name="Cell">
        <title>Design, construction, and in vivo augmentation of a complex gut microbiome.</title>
        <authorList>
            <person name="Cheng A.G."/>
            <person name="Ho P.Y."/>
            <person name="Aranda-Diaz A."/>
            <person name="Jain S."/>
            <person name="Yu F.B."/>
            <person name="Meng X."/>
            <person name="Wang M."/>
            <person name="Iakiviak M."/>
            <person name="Nagashima K."/>
            <person name="Zhao A."/>
            <person name="Murugkar P."/>
            <person name="Patil A."/>
            <person name="Atabakhsh K."/>
            <person name="Weakley A."/>
            <person name="Yan J."/>
            <person name="Brumbaugh A.R."/>
            <person name="Higginbottom S."/>
            <person name="Dimas A."/>
            <person name="Shiver A.L."/>
            <person name="Deutschbauer A."/>
            <person name="Neff N."/>
            <person name="Sonnenburg J.L."/>
            <person name="Huang K.C."/>
            <person name="Fischbach M.A."/>
        </authorList>
    </citation>
    <scope>NUCLEOTIDE SEQUENCE</scope>
    <source>
        <strain evidence="2">DSM 19829</strain>
    </source>
</reference>
<evidence type="ECO:0000256" key="1">
    <source>
        <dbReference type="SAM" id="Phobius"/>
    </source>
</evidence>
<keyword evidence="3" id="KW-1185">Reference proteome</keyword>
<dbReference type="EMBL" id="CP102290">
    <property type="protein sequence ID" value="UWP61084.1"/>
    <property type="molecule type" value="Genomic_DNA"/>
</dbReference>
<evidence type="ECO:0000313" key="2">
    <source>
        <dbReference type="EMBL" id="UWP61084.1"/>
    </source>
</evidence>
<dbReference type="PROSITE" id="PS51257">
    <property type="entry name" value="PROKAR_LIPOPROTEIN"/>
    <property type="match status" value="1"/>
</dbReference>
<evidence type="ECO:0000313" key="3">
    <source>
        <dbReference type="Proteomes" id="UP001060164"/>
    </source>
</evidence>
<feature type="transmembrane region" description="Helical" evidence="1">
    <location>
        <begin position="425"/>
        <end position="444"/>
    </location>
</feature>
<name>A0ABY5VLM6_9FIRM</name>
<feature type="transmembrane region" description="Helical" evidence="1">
    <location>
        <begin position="340"/>
        <end position="356"/>
    </location>
</feature>
<dbReference type="Pfam" id="PF09586">
    <property type="entry name" value="YfhO"/>
    <property type="match status" value="1"/>
</dbReference>
<feature type="transmembrane region" description="Helical" evidence="1">
    <location>
        <begin position="284"/>
        <end position="305"/>
    </location>
</feature>